<protein>
    <submittedName>
        <fullName evidence="2">Uncharacterized protein</fullName>
    </submittedName>
</protein>
<reference evidence="2 3" key="1">
    <citation type="submission" date="2024-09" db="EMBL/GenBank/DDBJ databases">
        <authorList>
            <person name="Sun Q."/>
            <person name="Mori K."/>
        </authorList>
    </citation>
    <scope>NUCLEOTIDE SEQUENCE [LARGE SCALE GENOMIC DNA]</scope>
    <source>
        <strain evidence="2 3">JCM 3331</strain>
    </source>
</reference>
<evidence type="ECO:0000256" key="1">
    <source>
        <dbReference type="SAM" id="MobiDB-lite"/>
    </source>
</evidence>
<comment type="caution">
    <text evidence="2">The sequence shown here is derived from an EMBL/GenBank/DDBJ whole genome shotgun (WGS) entry which is preliminary data.</text>
</comment>
<accession>A0ABV5RAA1</accession>
<name>A0ABV5RAA1_9ACTN</name>
<feature type="compositionally biased region" description="Basic and acidic residues" evidence="1">
    <location>
        <begin position="34"/>
        <end position="45"/>
    </location>
</feature>
<proteinExistence type="predicted"/>
<keyword evidence="3" id="KW-1185">Reference proteome</keyword>
<organism evidence="2 3">
    <name type="scientific">Streptomyces yanii</name>
    <dbReference type="NCBI Taxonomy" id="78510"/>
    <lineage>
        <taxon>Bacteria</taxon>
        <taxon>Bacillati</taxon>
        <taxon>Actinomycetota</taxon>
        <taxon>Actinomycetes</taxon>
        <taxon>Kitasatosporales</taxon>
        <taxon>Streptomycetaceae</taxon>
        <taxon>Streptomyces</taxon>
    </lineage>
</organism>
<sequence>MTDALYVGHLAAPGQRVLGGVWVRGGTRHVRGSRPMDGHTAERARAARGKAYAM</sequence>
<dbReference type="EMBL" id="JBHMCG010000079">
    <property type="protein sequence ID" value="MFB9574162.1"/>
    <property type="molecule type" value="Genomic_DNA"/>
</dbReference>
<gene>
    <name evidence="2" type="ORF">ACFFTL_18085</name>
</gene>
<evidence type="ECO:0000313" key="3">
    <source>
        <dbReference type="Proteomes" id="UP001589710"/>
    </source>
</evidence>
<evidence type="ECO:0000313" key="2">
    <source>
        <dbReference type="EMBL" id="MFB9574162.1"/>
    </source>
</evidence>
<dbReference type="Proteomes" id="UP001589710">
    <property type="component" value="Unassembled WGS sequence"/>
</dbReference>
<feature type="region of interest" description="Disordered" evidence="1">
    <location>
        <begin position="29"/>
        <end position="54"/>
    </location>
</feature>
<dbReference type="RefSeq" id="WP_345519834.1">
    <property type="nucleotide sequence ID" value="NZ_BAAAXD010000055.1"/>
</dbReference>